<feature type="domain" description="Histidine kinase/HSP90-like ATPase" evidence="1">
    <location>
        <begin position="45"/>
        <end position="144"/>
    </location>
</feature>
<dbReference type="EMBL" id="OX458333">
    <property type="protein sequence ID" value="CAI8869648.1"/>
    <property type="molecule type" value="Genomic_DNA"/>
</dbReference>
<sequence>MNDSSERTSAFMTDSIRIPIDSEAQILTARREARSLAARLGFWSVEQSFIAMAISEVALNILQYAGKGEIVLDVIEKNDAKGILVLARDEGPGISDIELAMQEGYSTGGGAGLGLAGAKRLMDEFEIVSEVGKGTTVRMVKWVR</sequence>
<dbReference type="CDD" id="cd16934">
    <property type="entry name" value="HATPase_RsbT-like"/>
    <property type="match status" value="1"/>
</dbReference>
<dbReference type="Proteomes" id="UP001162030">
    <property type="component" value="Chromosome"/>
</dbReference>
<evidence type="ECO:0000313" key="3">
    <source>
        <dbReference type="Proteomes" id="UP001162030"/>
    </source>
</evidence>
<dbReference type="Gene3D" id="3.30.565.10">
    <property type="entry name" value="Histidine kinase-like ATPase, C-terminal domain"/>
    <property type="match status" value="1"/>
</dbReference>
<keyword evidence="3" id="KW-1185">Reference proteome</keyword>
<dbReference type="Pfam" id="PF13581">
    <property type="entry name" value="HATPase_c_2"/>
    <property type="match status" value="1"/>
</dbReference>
<proteinExistence type="predicted"/>
<dbReference type="EC" id="2.7.11.1" evidence="2"/>
<evidence type="ECO:0000313" key="2">
    <source>
        <dbReference type="EMBL" id="CAI8869648.1"/>
    </source>
</evidence>
<keyword evidence="2" id="KW-0418">Kinase</keyword>
<keyword evidence="2" id="KW-0808">Transferase</keyword>
<name>A0ABM9I3J6_9GAMM</name>
<evidence type="ECO:0000259" key="1">
    <source>
        <dbReference type="SMART" id="SM00387"/>
    </source>
</evidence>
<dbReference type="InterPro" id="IPR036890">
    <property type="entry name" value="HATPase_C_sf"/>
</dbReference>
<dbReference type="SUPFAM" id="SSF55874">
    <property type="entry name" value="ATPase domain of HSP90 chaperone/DNA topoisomerase II/histidine kinase"/>
    <property type="match status" value="1"/>
</dbReference>
<protein>
    <submittedName>
        <fullName evidence="2">Serine/threonine-protein kinase RsbT</fullName>
        <ecNumber evidence="2">2.7.11.1</ecNumber>
    </submittedName>
</protein>
<gene>
    <name evidence="2" type="primary">rsbT</name>
    <name evidence="2" type="ORF">MSZNOR_2856</name>
</gene>
<dbReference type="GO" id="GO:0004674">
    <property type="term" value="F:protein serine/threonine kinase activity"/>
    <property type="evidence" value="ECO:0007669"/>
    <property type="project" value="UniProtKB-EC"/>
</dbReference>
<organism evidence="2 3">
    <name type="scientific">Methylocaldum szegediense</name>
    <dbReference type="NCBI Taxonomy" id="73780"/>
    <lineage>
        <taxon>Bacteria</taxon>
        <taxon>Pseudomonadati</taxon>
        <taxon>Pseudomonadota</taxon>
        <taxon>Gammaproteobacteria</taxon>
        <taxon>Methylococcales</taxon>
        <taxon>Methylococcaceae</taxon>
        <taxon>Methylocaldum</taxon>
    </lineage>
</organism>
<dbReference type="InterPro" id="IPR003594">
    <property type="entry name" value="HATPase_dom"/>
</dbReference>
<reference evidence="2 3" key="1">
    <citation type="submission" date="2023-03" db="EMBL/GenBank/DDBJ databases">
        <authorList>
            <person name="Pearce D."/>
        </authorList>
    </citation>
    <scope>NUCLEOTIDE SEQUENCE [LARGE SCALE GENOMIC DNA]</scope>
    <source>
        <strain evidence="2">Msz</strain>
    </source>
</reference>
<dbReference type="SMART" id="SM00387">
    <property type="entry name" value="HATPase_c"/>
    <property type="match status" value="1"/>
</dbReference>
<accession>A0ABM9I3J6</accession>
<dbReference type="RefSeq" id="WP_235726663.1">
    <property type="nucleotide sequence ID" value="NZ_OX458333.1"/>
</dbReference>